<dbReference type="Proteomes" id="UP001168423">
    <property type="component" value="Unassembled WGS sequence"/>
</dbReference>
<dbReference type="EMBL" id="VCYI01000001">
    <property type="protein sequence ID" value="MDN7011464.1"/>
    <property type="molecule type" value="Genomic_DNA"/>
</dbReference>
<organism evidence="1 2">
    <name type="scientific">Methanoculleus methanifontis</name>
    <dbReference type="NCBI Taxonomy" id="2584086"/>
    <lineage>
        <taxon>Archaea</taxon>
        <taxon>Methanobacteriati</taxon>
        <taxon>Methanobacteriota</taxon>
        <taxon>Stenosarchaea group</taxon>
        <taxon>Methanomicrobia</taxon>
        <taxon>Methanomicrobiales</taxon>
        <taxon>Methanomicrobiaceae</taxon>
        <taxon>Methanoculleus</taxon>
    </lineage>
</organism>
<proteinExistence type="predicted"/>
<dbReference type="RefSeq" id="WP_301676079.1">
    <property type="nucleotide sequence ID" value="NZ_VCYI01000001.1"/>
</dbReference>
<name>A0ABT8LXH1_9EURY</name>
<accession>A0ABT8LXH1</accession>
<reference evidence="1" key="1">
    <citation type="submission" date="2019-05" db="EMBL/GenBank/DDBJ databases">
        <title>Isolation and characterization of methanogens from the cold seep sediment at Four-Way Closure Ridge.</title>
        <authorList>
            <person name="You Y.-T."/>
            <person name="Chen S.-C."/>
            <person name="Zhang W.-L."/>
            <person name="Lai M.-C."/>
        </authorList>
    </citation>
    <scope>NUCLEOTIDE SEQUENCE</scope>
    <source>
        <strain evidence="1">FWC-SCC3</strain>
    </source>
</reference>
<gene>
    <name evidence="1" type="ORF">FGW20_00105</name>
</gene>
<evidence type="ECO:0000313" key="1">
    <source>
        <dbReference type="EMBL" id="MDN7011464.1"/>
    </source>
</evidence>
<keyword evidence="2" id="KW-1185">Reference proteome</keyword>
<sequence>MKPKFLSGIGALFAALLIAGTLFVPVMSATESNQEDTCPSGGDPVDRDVVLERSPHLFDDAGNRLSDKEISQMIEKMPKVTYLDGMNESRSKELSEGLTRLHKYRSVRVGDSLEASPQSTSLQADSGIRINEHHYQGINGYNHPGNLEVSSSGTALHYLTSEVIPILPRT</sequence>
<evidence type="ECO:0000313" key="2">
    <source>
        <dbReference type="Proteomes" id="UP001168423"/>
    </source>
</evidence>
<protein>
    <submittedName>
        <fullName evidence="1">Uncharacterized protein</fullName>
    </submittedName>
</protein>
<comment type="caution">
    <text evidence="1">The sequence shown here is derived from an EMBL/GenBank/DDBJ whole genome shotgun (WGS) entry which is preliminary data.</text>
</comment>